<feature type="transmembrane region" description="Helical" evidence="1">
    <location>
        <begin position="7"/>
        <end position="29"/>
    </location>
</feature>
<comment type="caution">
    <text evidence="3">The sequence shown here is derived from an EMBL/GenBank/DDBJ whole genome shotgun (WGS) entry which is preliminary data.</text>
</comment>
<organism evidence="3 4">
    <name type="scientific">Deinococcus aerolatus</name>
    <dbReference type="NCBI Taxonomy" id="522487"/>
    <lineage>
        <taxon>Bacteria</taxon>
        <taxon>Thermotogati</taxon>
        <taxon>Deinococcota</taxon>
        <taxon>Deinococci</taxon>
        <taxon>Deinococcales</taxon>
        <taxon>Deinococcaceae</taxon>
        <taxon>Deinococcus</taxon>
    </lineage>
</organism>
<evidence type="ECO:0000259" key="2">
    <source>
        <dbReference type="PROSITE" id="PS50887"/>
    </source>
</evidence>
<keyword evidence="1" id="KW-0812">Transmembrane</keyword>
<dbReference type="InterPro" id="IPR043128">
    <property type="entry name" value="Rev_trsase/Diguanyl_cyclase"/>
</dbReference>
<dbReference type="InterPro" id="IPR000160">
    <property type="entry name" value="GGDEF_dom"/>
</dbReference>
<dbReference type="EMBL" id="BMOL01000006">
    <property type="protein sequence ID" value="GGL79014.1"/>
    <property type="molecule type" value="Genomic_DNA"/>
</dbReference>
<evidence type="ECO:0000313" key="4">
    <source>
        <dbReference type="Proteomes" id="UP000639973"/>
    </source>
</evidence>
<dbReference type="InterPro" id="IPR029787">
    <property type="entry name" value="Nucleotide_cyclase"/>
</dbReference>
<gene>
    <name evidence="3" type="ORF">GCM10010840_16080</name>
</gene>
<sequence>MRLQRTLLGSLTYVFTALVAVGFEVMGVIETSTLIPYIIVILGVNATVLWLLLSGRNLRLRDPSMTAPQVLTGLACNAYIMFHLQDPQARMAFLLLSTMALMFALFIFQLRQVLMLALLMVGMYLTILGTLLVTHPERVHLPIEVVVVFAYTGVMGMISLLGHEMTRLRQKLQERNAQLEITMRELEQLVLHDTLTQLPNRRAIMQELTHKMETALHDSSGESFYVFLLDIDHFKTVNDTYGHNCGDEVLRTLGQEVARSLRHGDFVGRYGGEEFLLAFAPGSSEAARQAAERIRARVAGLQVSNGKPALRVTASLGGSRYIPGEAIEDTLERADQALYTAKRQGRNRSVLCKQSAAPAVRYPDRRRSKVPH</sequence>
<dbReference type="InterPro" id="IPR050469">
    <property type="entry name" value="Diguanylate_Cyclase"/>
</dbReference>
<dbReference type="Proteomes" id="UP000639973">
    <property type="component" value="Unassembled WGS sequence"/>
</dbReference>
<keyword evidence="4" id="KW-1185">Reference proteome</keyword>
<keyword evidence="1" id="KW-0472">Membrane</keyword>
<dbReference type="SMART" id="SM00267">
    <property type="entry name" value="GGDEF"/>
    <property type="match status" value="1"/>
</dbReference>
<name>A0ABQ2G7M6_9DEIO</name>
<dbReference type="NCBIfam" id="TIGR00254">
    <property type="entry name" value="GGDEF"/>
    <property type="match status" value="1"/>
</dbReference>
<accession>A0ABQ2G7M6</accession>
<dbReference type="SUPFAM" id="SSF55073">
    <property type="entry name" value="Nucleotide cyclase"/>
    <property type="match status" value="1"/>
</dbReference>
<reference evidence="4" key="1">
    <citation type="journal article" date="2019" name="Int. J. Syst. Evol. Microbiol.">
        <title>The Global Catalogue of Microorganisms (GCM) 10K type strain sequencing project: providing services to taxonomists for standard genome sequencing and annotation.</title>
        <authorList>
            <consortium name="The Broad Institute Genomics Platform"/>
            <consortium name="The Broad Institute Genome Sequencing Center for Infectious Disease"/>
            <person name="Wu L."/>
            <person name="Ma J."/>
        </authorList>
    </citation>
    <scope>NUCLEOTIDE SEQUENCE [LARGE SCALE GENOMIC DNA]</scope>
    <source>
        <strain evidence="4">JCM 15442</strain>
    </source>
</reference>
<evidence type="ECO:0000256" key="1">
    <source>
        <dbReference type="SAM" id="Phobius"/>
    </source>
</evidence>
<feature type="transmembrane region" description="Helical" evidence="1">
    <location>
        <begin position="35"/>
        <end position="53"/>
    </location>
</feature>
<dbReference type="PANTHER" id="PTHR45138">
    <property type="entry name" value="REGULATORY COMPONENTS OF SENSORY TRANSDUCTION SYSTEM"/>
    <property type="match status" value="1"/>
</dbReference>
<keyword evidence="1" id="KW-1133">Transmembrane helix</keyword>
<dbReference type="Gene3D" id="3.30.70.270">
    <property type="match status" value="1"/>
</dbReference>
<dbReference type="Pfam" id="PF00990">
    <property type="entry name" value="GGDEF"/>
    <property type="match status" value="1"/>
</dbReference>
<evidence type="ECO:0000313" key="3">
    <source>
        <dbReference type="EMBL" id="GGL79014.1"/>
    </source>
</evidence>
<proteinExistence type="predicted"/>
<feature type="domain" description="GGDEF" evidence="2">
    <location>
        <begin position="222"/>
        <end position="354"/>
    </location>
</feature>
<dbReference type="CDD" id="cd01949">
    <property type="entry name" value="GGDEF"/>
    <property type="match status" value="1"/>
</dbReference>
<dbReference type="PROSITE" id="PS50887">
    <property type="entry name" value="GGDEF"/>
    <property type="match status" value="1"/>
</dbReference>
<feature type="transmembrane region" description="Helical" evidence="1">
    <location>
        <begin position="139"/>
        <end position="161"/>
    </location>
</feature>
<dbReference type="PANTHER" id="PTHR45138:SF9">
    <property type="entry name" value="DIGUANYLATE CYCLASE DGCM-RELATED"/>
    <property type="match status" value="1"/>
</dbReference>
<feature type="transmembrane region" description="Helical" evidence="1">
    <location>
        <begin position="90"/>
        <end position="108"/>
    </location>
</feature>
<protein>
    <recommendedName>
        <fullName evidence="2">GGDEF domain-containing protein</fullName>
    </recommendedName>
</protein>
<feature type="transmembrane region" description="Helical" evidence="1">
    <location>
        <begin position="113"/>
        <end position="133"/>
    </location>
</feature>